<evidence type="ECO:0000256" key="4">
    <source>
        <dbReference type="ARBA" id="ARBA00022741"/>
    </source>
</evidence>
<keyword evidence="4" id="KW-0547">Nucleotide-binding</keyword>
<gene>
    <name evidence="11" type="ORF">PYK22_01515</name>
</gene>
<dbReference type="InterPro" id="IPR001650">
    <property type="entry name" value="Helicase_C-like"/>
</dbReference>
<dbReference type="NCBIfam" id="TIGR02621">
    <property type="entry name" value="cas3_GSU0051"/>
    <property type="match status" value="1"/>
</dbReference>
<keyword evidence="8" id="KW-0051">Antiviral defense</keyword>
<dbReference type="Pfam" id="PF18019">
    <property type="entry name" value="Cas3_HD"/>
    <property type="match status" value="1"/>
</dbReference>
<dbReference type="GO" id="GO:0016787">
    <property type="term" value="F:hydrolase activity"/>
    <property type="evidence" value="ECO:0007669"/>
    <property type="project" value="UniProtKB-KW"/>
</dbReference>
<dbReference type="InterPro" id="IPR027417">
    <property type="entry name" value="P-loop_NTPase"/>
</dbReference>
<evidence type="ECO:0000256" key="7">
    <source>
        <dbReference type="ARBA" id="ARBA00022840"/>
    </source>
</evidence>
<dbReference type="PROSITE" id="PS51194">
    <property type="entry name" value="HELICASE_CTER"/>
    <property type="match status" value="1"/>
</dbReference>
<dbReference type="InterPro" id="IPR013444">
    <property type="entry name" value="Helicase_Cas3_CRISPR-ass_Anaes"/>
</dbReference>
<keyword evidence="6" id="KW-0347">Helicase</keyword>
<comment type="similarity">
    <text evidence="1">In the N-terminal section; belongs to the CRISPR-associated nuclease Cas3-HD family.</text>
</comment>
<keyword evidence="5" id="KW-0378">Hydrolase</keyword>
<proteinExistence type="inferred from homology"/>
<dbReference type="GO" id="GO:0003677">
    <property type="term" value="F:DNA binding"/>
    <property type="evidence" value="ECO:0007669"/>
    <property type="project" value="InterPro"/>
</dbReference>
<dbReference type="RefSeq" id="WP_041975859.1">
    <property type="nucleotide sequence ID" value="NZ_CBXV010000005.1"/>
</dbReference>
<dbReference type="InterPro" id="IPR006483">
    <property type="entry name" value="CRISPR-assoc_Cas3_HD"/>
</dbReference>
<organism evidence="11 12">
    <name type="scientific">Pyrinomonas methylaliphatogenes</name>
    <dbReference type="NCBI Taxonomy" id="454194"/>
    <lineage>
        <taxon>Bacteria</taxon>
        <taxon>Pseudomonadati</taxon>
        <taxon>Acidobacteriota</taxon>
        <taxon>Blastocatellia</taxon>
        <taxon>Blastocatellales</taxon>
        <taxon>Pyrinomonadaceae</taxon>
        <taxon>Pyrinomonas</taxon>
    </lineage>
</organism>
<dbReference type="OrthoDB" id="9810236at2"/>
<dbReference type="GO" id="GO:0005524">
    <property type="term" value="F:ATP binding"/>
    <property type="evidence" value="ECO:0007669"/>
    <property type="project" value="UniProtKB-KW"/>
</dbReference>
<dbReference type="InterPro" id="IPR038257">
    <property type="entry name" value="CRISPR-assoc_Cas3_HD_sf"/>
</dbReference>
<dbReference type="STRING" id="454194.PYK22_01515"/>
<protein>
    <submittedName>
        <fullName evidence="11">CRISPR-associated helicase Cas3, subtype Dpsyc</fullName>
    </submittedName>
</protein>
<feature type="domain" description="Helicase C-terminal" evidence="9">
    <location>
        <begin position="274"/>
        <end position="439"/>
    </location>
</feature>
<dbReference type="Pfam" id="PF04851">
    <property type="entry name" value="ResIII"/>
    <property type="match status" value="1"/>
</dbReference>
<dbReference type="Gene3D" id="3.40.50.300">
    <property type="entry name" value="P-loop containing nucleotide triphosphate hydrolases"/>
    <property type="match status" value="2"/>
</dbReference>
<accession>A0A0B6WXQ5</accession>
<comment type="similarity">
    <text evidence="2">In the central section; belongs to the CRISPR-associated helicase Cas3 family.</text>
</comment>
<keyword evidence="3" id="KW-0479">Metal-binding</keyword>
<dbReference type="Pfam" id="PF22590">
    <property type="entry name" value="Cas3-like_C_2"/>
    <property type="match status" value="1"/>
</dbReference>
<dbReference type="GO" id="GO:0046872">
    <property type="term" value="F:metal ion binding"/>
    <property type="evidence" value="ECO:0007669"/>
    <property type="project" value="UniProtKB-KW"/>
</dbReference>
<dbReference type="SUPFAM" id="SSF109604">
    <property type="entry name" value="HD-domain/PDEase-like"/>
    <property type="match status" value="1"/>
</dbReference>
<dbReference type="GO" id="GO:0051607">
    <property type="term" value="P:defense response to virus"/>
    <property type="evidence" value="ECO:0007669"/>
    <property type="project" value="UniProtKB-KW"/>
</dbReference>
<name>A0A0B6WXQ5_9BACT</name>
<dbReference type="Gene3D" id="1.10.3210.30">
    <property type="match status" value="1"/>
</dbReference>
<dbReference type="InterPro" id="IPR014001">
    <property type="entry name" value="Helicase_ATP-bd"/>
</dbReference>
<evidence type="ECO:0000259" key="9">
    <source>
        <dbReference type="PROSITE" id="PS51194"/>
    </source>
</evidence>
<dbReference type="InterPro" id="IPR006935">
    <property type="entry name" value="Helicase/UvrB_N"/>
</dbReference>
<evidence type="ECO:0000313" key="12">
    <source>
        <dbReference type="Proteomes" id="UP000031518"/>
    </source>
</evidence>
<evidence type="ECO:0000256" key="5">
    <source>
        <dbReference type="ARBA" id="ARBA00022801"/>
    </source>
</evidence>
<evidence type="ECO:0000256" key="1">
    <source>
        <dbReference type="ARBA" id="ARBA00006847"/>
    </source>
</evidence>
<sequence length="895" mass="101281">MTQPEFDRIFKALTGYNPLSWQKRLYEKLLSGDVPASIDLPTGIGKTSIIVIWLIAFAVQAITRKAPCLPRRLIYIVNRRTVVDQATQIAEKIRKRLLGQEEVSPDERAVLDFLKAALQQVAAIEKELPLAISTLRGELADNEEWKADPTRPAIIIGTVDMIGSKLLFSGYGDSYRMRPHHAGLIGQDAIIIHDEAHLTPAFSELLCAVKAEQLRSNEPRPIRIIELSATQRKTQGEKFCLEEEDSQDDFVQTRLNAEKTLHIHRVERGKLVENIVERAKDYQSHRSKILIYVHSPEQAKEIASKLKRALGRSGGDRVALLTGTIRGYERDQLLQNNRVFRNFMDAQSQIEETLYLVCTSAGEVGVDLYAHHLICDATTLESLIQRLGRVNRDGQHQAHIDLFVEEEETQGPYLATVELLEKRLPKKGDGFDVSPRALMELLNGLNDLEKEEVFSPEPKIIPVTDLLLDAWAMTSIREELPGRPSVAAYLHGIEAAPPETYLVWRSEVRFLAESEISEDDIGEWFQHCRIESRERLRDLSDRVFKELKKLAERHKEADLPVLIIDDRGEAKRSSLQELVQGTEEAIRFRTIVLPAEAGGLTEEGILDGNAEPRNGLDILGHDGKSLRLIVEGAGEIYRYRELSSGEEYTELDDEYKSINKAVRQISKNLSKSVSLILPLRLPVEGDEEATARYLVLLAEAKQAATDDPELASYESAPRLKDHLEVAAEVASQITESLGLSDSLKKAVIEAARLHDLGKNRKCWQSAVFNDNPDDPWAKSGSQGMDWRRLAGYRHEFGSLLDAKEKIRDHEERDLILHLIAAHHGRARPHFEPDAWDMERHTTTENEDEAHEVMRRYARLQQRFGRWGLAWLESLVRCADVVASRQAAQQEDRGDE</sequence>
<evidence type="ECO:0000256" key="3">
    <source>
        <dbReference type="ARBA" id="ARBA00022723"/>
    </source>
</evidence>
<evidence type="ECO:0000256" key="8">
    <source>
        <dbReference type="ARBA" id="ARBA00023118"/>
    </source>
</evidence>
<dbReference type="Proteomes" id="UP000031518">
    <property type="component" value="Unassembled WGS sequence"/>
</dbReference>
<dbReference type="SMART" id="SM00490">
    <property type="entry name" value="HELICc"/>
    <property type="match status" value="1"/>
</dbReference>
<evidence type="ECO:0000313" key="11">
    <source>
        <dbReference type="EMBL" id="CDM65512.1"/>
    </source>
</evidence>
<dbReference type="SMART" id="SM00487">
    <property type="entry name" value="DEXDc"/>
    <property type="match status" value="1"/>
</dbReference>
<dbReference type="PROSITE" id="PS51643">
    <property type="entry name" value="HD_CAS3"/>
    <property type="match status" value="1"/>
</dbReference>
<reference evidence="11 12" key="1">
    <citation type="submission" date="2013-12" db="EMBL/GenBank/DDBJ databases">
        <authorList>
            <person name="Stott M."/>
        </authorList>
    </citation>
    <scope>NUCLEOTIDE SEQUENCE [LARGE SCALE GENOMIC DNA]</scope>
    <source>
        <strain evidence="11 12">K22</strain>
    </source>
</reference>
<dbReference type="EMBL" id="CBXV010000005">
    <property type="protein sequence ID" value="CDM65512.1"/>
    <property type="molecule type" value="Genomic_DNA"/>
</dbReference>
<evidence type="ECO:0000259" key="10">
    <source>
        <dbReference type="PROSITE" id="PS51643"/>
    </source>
</evidence>
<feature type="domain" description="HD Cas3-type" evidence="10">
    <location>
        <begin position="712"/>
        <end position="882"/>
    </location>
</feature>
<dbReference type="InterPro" id="IPR054712">
    <property type="entry name" value="Cas3-like_dom"/>
</dbReference>
<keyword evidence="12" id="KW-1185">Reference proteome</keyword>
<dbReference type="SUPFAM" id="SSF52540">
    <property type="entry name" value="P-loop containing nucleoside triphosphate hydrolases"/>
    <property type="match status" value="1"/>
</dbReference>
<evidence type="ECO:0000256" key="2">
    <source>
        <dbReference type="ARBA" id="ARBA00009046"/>
    </source>
</evidence>
<keyword evidence="7" id="KW-0067">ATP-binding</keyword>
<dbReference type="GO" id="GO:0004386">
    <property type="term" value="F:helicase activity"/>
    <property type="evidence" value="ECO:0007669"/>
    <property type="project" value="UniProtKB-KW"/>
</dbReference>
<dbReference type="AlphaFoldDB" id="A0A0B6WXQ5"/>
<evidence type="ECO:0000256" key="6">
    <source>
        <dbReference type="ARBA" id="ARBA00022806"/>
    </source>
</evidence>
<reference evidence="11 12" key="2">
    <citation type="submission" date="2015-01" db="EMBL/GenBank/DDBJ databases">
        <title>Complete genome sequence of Pyrinomonas methylaliphatogenes type strain K22T.</title>
        <authorList>
            <person name="Lee K.C.Y."/>
            <person name="Power J.F."/>
            <person name="Dunfield P.F."/>
            <person name="Morgan X.C."/>
            <person name="Huttenhower C."/>
            <person name="Stott M.B."/>
        </authorList>
    </citation>
    <scope>NUCLEOTIDE SEQUENCE [LARGE SCALE GENOMIC DNA]</scope>
    <source>
        <strain evidence="11 12">K22</strain>
    </source>
</reference>